<reference evidence="4 5" key="1">
    <citation type="journal article" date="2020" name="Genome Biol. Evol.">
        <title>A new high-quality draft genome assembly of the Chinese cordyceps Ophiocordyceps sinensis.</title>
        <authorList>
            <person name="Shu R."/>
            <person name="Zhang J."/>
            <person name="Meng Q."/>
            <person name="Zhang H."/>
            <person name="Zhou G."/>
            <person name="Li M."/>
            <person name="Wu P."/>
            <person name="Zhao Y."/>
            <person name="Chen C."/>
            <person name="Qin Q."/>
        </authorList>
    </citation>
    <scope>NUCLEOTIDE SEQUENCE [LARGE SCALE GENOMIC DNA]</scope>
    <source>
        <strain evidence="4 5">IOZ07</strain>
    </source>
</reference>
<dbReference type="GO" id="GO:0051083">
    <property type="term" value="P:'de novo' cotranslational protein folding"/>
    <property type="evidence" value="ECO:0007669"/>
    <property type="project" value="TreeGrafter"/>
</dbReference>
<dbReference type="Proteomes" id="UP000557566">
    <property type="component" value="Unassembled WGS sequence"/>
</dbReference>
<evidence type="ECO:0000313" key="5">
    <source>
        <dbReference type="Proteomes" id="UP000557566"/>
    </source>
</evidence>
<feature type="compositionally biased region" description="Acidic residues" evidence="2">
    <location>
        <begin position="586"/>
        <end position="597"/>
    </location>
</feature>
<dbReference type="GO" id="GO:0042162">
    <property type="term" value="F:telomeric DNA binding"/>
    <property type="evidence" value="ECO:0007669"/>
    <property type="project" value="TreeGrafter"/>
</dbReference>
<dbReference type="FunFam" id="1.25.40.720:FF:000004">
    <property type="entry name" value="WGS project CABT00000000 data, contig 2.6"/>
    <property type="match status" value="1"/>
</dbReference>
<gene>
    <name evidence="4" type="ORF">G6O67_007060</name>
</gene>
<comment type="similarity">
    <text evidence="1">Belongs to the TEL2 family.</text>
</comment>
<feature type="compositionally biased region" description="Low complexity" evidence="2">
    <location>
        <begin position="550"/>
        <end position="561"/>
    </location>
</feature>
<dbReference type="GO" id="GO:0051879">
    <property type="term" value="F:Hsp90 protein binding"/>
    <property type="evidence" value="ECO:0007669"/>
    <property type="project" value="TreeGrafter"/>
</dbReference>
<dbReference type="GO" id="GO:0005829">
    <property type="term" value="C:cytosol"/>
    <property type="evidence" value="ECO:0007669"/>
    <property type="project" value="TreeGrafter"/>
</dbReference>
<dbReference type="InterPro" id="IPR019337">
    <property type="entry name" value="Telomere_length_regulation_dom"/>
</dbReference>
<dbReference type="PANTHER" id="PTHR15830">
    <property type="entry name" value="TELOMERE LENGTH REGULATION PROTEIN TEL2 FAMILY MEMBER"/>
    <property type="match status" value="1"/>
</dbReference>
<dbReference type="InterPro" id="IPR051970">
    <property type="entry name" value="TEL2_Regulation"/>
</dbReference>
<feature type="compositionally biased region" description="Basic residues" evidence="2">
    <location>
        <begin position="565"/>
        <end position="575"/>
    </location>
</feature>
<dbReference type="Pfam" id="PF10193">
    <property type="entry name" value="Telomere_reg-2"/>
    <property type="match status" value="1"/>
</dbReference>
<name>A0A8H4PNK4_9HYPO</name>
<dbReference type="OrthoDB" id="10258062at2759"/>
<evidence type="ECO:0000259" key="3">
    <source>
        <dbReference type="Pfam" id="PF10193"/>
    </source>
</evidence>
<dbReference type="AlphaFoldDB" id="A0A8H4PNK4"/>
<evidence type="ECO:0000256" key="2">
    <source>
        <dbReference type="SAM" id="MobiDB-lite"/>
    </source>
</evidence>
<feature type="region of interest" description="Disordered" evidence="2">
    <location>
        <begin position="550"/>
        <end position="618"/>
    </location>
</feature>
<evidence type="ECO:0000256" key="1">
    <source>
        <dbReference type="ARBA" id="ARBA00006133"/>
    </source>
</evidence>
<dbReference type="InterPro" id="IPR038528">
    <property type="entry name" value="TEL2_C_sf"/>
</dbReference>
<comment type="caution">
    <text evidence="4">The sequence shown here is derived from an EMBL/GenBank/DDBJ whole genome shotgun (WGS) entry which is preliminary data.</text>
</comment>
<organism evidence="4 5">
    <name type="scientific">Ophiocordyceps sinensis</name>
    <dbReference type="NCBI Taxonomy" id="72228"/>
    <lineage>
        <taxon>Eukaryota</taxon>
        <taxon>Fungi</taxon>
        <taxon>Dikarya</taxon>
        <taxon>Ascomycota</taxon>
        <taxon>Pezizomycotina</taxon>
        <taxon>Sordariomycetes</taxon>
        <taxon>Hypocreomycetidae</taxon>
        <taxon>Hypocreales</taxon>
        <taxon>Ophiocordycipitaceae</taxon>
        <taxon>Ophiocordyceps</taxon>
    </lineage>
</organism>
<dbReference type="EMBL" id="JAAVMX010000008">
    <property type="protein sequence ID" value="KAF4505075.1"/>
    <property type="molecule type" value="Genomic_DNA"/>
</dbReference>
<evidence type="ECO:0000313" key="4">
    <source>
        <dbReference type="EMBL" id="KAF4505075.1"/>
    </source>
</evidence>
<feature type="domain" description="Telomere length regulation protein conserved" evidence="3">
    <location>
        <begin position="624"/>
        <end position="735"/>
    </location>
</feature>
<accession>A0A8H4PNK4</accession>
<sequence length="1006" mass="109162">MGGPCGSLLPHTGPHVEFQKNAASHFSHRKPGSRTMDELLTPVSTRHLKTKRDNELLLSEARPSKLPEKAPVLSDVTSADDALQVLKGQPGYDSLIAALRYLTTHAFQLQVPTPQSASIVHVLVTEITPNYWTLLRQGEADDGASTPRHVELLLSCLRSVSGLNAIVAHIKALIQESRLGNREPKRPDVTPNLDVFLDVLATLLDGNASIRNLWASSATKLPNAAMKKAQSQLLAALLANGRVLSTAAEASAVAGTRSPWVADGVEYSRWIGRNLSSWAKTPSPEDEGAFCFDVFQRSLSLGYPGSLVKTIIDELILSKNGRSSAFVGLCFYQPRASKKVMEILLEYLAKRFLNNPNLDDAESRTTVAAVAGVIDAVMGNDDVRKTHLINWCTASSGAGLGDAAGIRRAVVAVLARDKEAVSTVLEKSLAQFGDQLYIKHAAMLQQEVHTQVLLLSAGYVARLAPIKLTMLLKCGTYMNAISNRIAATQVRSRFLGMVVGETLSALVDNKTKKLDFHMEEMETDEAEWLKGLAKVTDNVGPFESLVSAEASDPPALSAAPSVTRPKAKPKARPRKPAASVPTAMIEEVDSSDADEELVPYAKGSDPEDSDDDAALVQRNKPKAPVYVRDLIAYLRDSESYDKQRLGLQTAPVLVRRKANFGTEVSAHAEELAGLLVGLQDKFDMDDFVEGRQQAMIALVVAQPESMAPWFARTFFEGDYSLAQRTTVLVTLGLSARELAGYETSEYQSAASFPSKRLPEKLEQLYLDSRHQAEPSSSSRLKALPPTALESVTQSLTASFLGPLAAEAADATSGPNVMKLQTFTERYKSKRKTRPRVRAIANTTAALLATYFFSPLTAHFQVALRCSRPAGLNPGLLSLYLQTVAIVVNAAGPSTLALPQLTSELWDLLLRVRTLALGDVGAMKGWLVAMTVLMEVNEGDMRRVCEEQGREVVETREWVGGVLERTRGEDGGEENEVKMLAAGVLIKLGEAIERYQALLMGDLAGFS</sequence>
<dbReference type="PANTHER" id="PTHR15830:SF10">
    <property type="entry name" value="TELOMERE LENGTH REGULATION PROTEIN TEL2 HOMOLOG"/>
    <property type="match status" value="1"/>
</dbReference>
<dbReference type="Gene3D" id="1.25.40.720">
    <property type="entry name" value="Telomere length regulation protein 2, C-terminal domain"/>
    <property type="match status" value="2"/>
</dbReference>
<proteinExistence type="inferred from homology"/>
<keyword evidence="5" id="KW-1185">Reference proteome</keyword>
<protein>
    <recommendedName>
        <fullName evidence="3">Telomere length regulation protein conserved domain-containing protein</fullName>
    </recommendedName>
</protein>